<dbReference type="EMBL" id="JBEPMO010000006">
    <property type="protein sequence ID" value="MET3731782.1"/>
    <property type="molecule type" value="Genomic_DNA"/>
</dbReference>
<dbReference type="Proteomes" id="UP001549146">
    <property type="component" value="Unassembled WGS sequence"/>
</dbReference>
<sequence>MVEIIVNYHHASDTYIAEDAHGNQITFKSDREANDAIPVSQNRTIGPMLSLLMACGACSAIDIVMILGKQRQEFSELKVIVSGEREQDVTPALWKKVRIDYHLKGDLDETKAHRAAELSVDKYCSVLETLRRAGAEVSYSVSLND</sequence>
<accession>A0ABV2LVY4</accession>
<name>A0ABV2LVY4_9FLAO</name>
<dbReference type="Pfam" id="PF02566">
    <property type="entry name" value="OsmC"/>
    <property type="match status" value="1"/>
</dbReference>
<dbReference type="Gene3D" id="3.30.300.20">
    <property type="match status" value="1"/>
</dbReference>
<dbReference type="InterPro" id="IPR036102">
    <property type="entry name" value="OsmC/Ohrsf"/>
</dbReference>
<evidence type="ECO:0000313" key="2">
    <source>
        <dbReference type="Proteomes" id="UP001549146"/>
    </source>
</evidence>
<dbReference type="RefSeq" id="WP_354508370.1">
    <property type="nucleotide sequence ID" value="NZ_JBEPMO010000006.1"/>
</dbReference>
<protein>
    <submittedName>
        <fullName evidence="1">Redox protein</fullName>
    </submittedName>
</protein>
<dbReference type="PANTHER" id="PTHR34352:SF1">
    <property type="entry name" value="PROTEIN YHFA"/>
    <property type="match status" value="1"/>
</dbReference>
<gene>
    <name evidence="1" type="ORF">ABID46_001363</name>
</gene>
<comment type="caution">
    <text evidence="1">The sequence shown here is derived from an EMBL/GenBank/DDBJ whole genome shotgun (WGS) entry which is preliminary data.</text>
</comment>
<dbReference type="PANTHER" id="PTHR34352">
    <property type="entry name" value="PROTEIN YHFA"/>
    <property type="match status" value="1"/>
</dbReference>
<keyword evidence="2" id="KW-1185">Reference proteome</keyword>
<dbReference type="InterPro" id="IPR003718">
    <property type="entry name" value="OsmC/Ohr_fam"/>
</dbReference>
<evidence type="ECO:0000313" key="1">
    <source>
        <dbReference type="EMBL" id="MET3731782.1"/>
    </source>
</evidence>
<proteinExistence type="predicted"/>
<organism evidence="1 2">
    <name type="scientific">Moheibacter stercoris</name>
    <dbReference type="NCBI Taxonomy" id="1628251"/>
    <lineage>
        <taxon>Bacteria</taxon>
        <taxon>Pseudomonadati</taxon>
        <taxon>Bacteroidota</taxon>
        <taxon>Flavobacteriia</taxon>
        <taxon>Flavobacteriales</taxon>
        <taxon>Weeksellaceae</taxon>
        <taxon>Moheibacter</taxon>
    </lineage>
</organism>
<dbReference type="InterPro" id="IPR015946">
    <property type="entry name" value="KH_dom-like_a/b"/>
</dbReference>
<reference evidence="1 2" key="1">
    <citation type="submission" date="2024-06" db="EMBL/GenBank/DDBJ databases">
        <title>Genomic Encyclopedia of Type Strains, Phase IV (KMG-IV): sequencing the most valuable type-strain genomes for metagenomic binning, comparative biology and taxonomic classification.</title>
        <authorList>
            <person name="Goeker M."/>
        </authorList>
    </citation>
    <scope>NUCLEOTIDE SEQUENCE [LARGE SCALE GENOMIC DNA]</scope>
    <source>
        <strain evidence="1 2">DSM 29388</strain>
    </source>
</reference>
<dbReference type="SUPFAM" id="SSF82784">
    <property type="entry name" value="OsmC-like"/>
    <property type="match status" value="1"/>
</dbReference>